<dbReference type="EMBL" id="CP046453">
    <property type="protein sequence ID" value="QGU03798.1"/>
    <property type="molecule type" value="Genomic_DNA"/>
</dbReference>
<gene>
    <name evidence="4" type="ORF">CETAM_02590</name>
</gene>
<evidence type="ECO:0000313" key="4">
    <source>
        <dbReference type="EMBL" id="QGU03798.1"/>
    </source>
</evidence>
<feature type="region of interest" description="Disordered" evidence="1">
    <location>
        <begin position="137"/>
        <end position="173"/>
    </location>
</feature>
<evidence type="ECO:0000313" key="5">
    <source>
        <dbReference type="Proteomes" id="UP000425178"/>
    </source>
</evidence>
<evidence type="ECO:0000256" key="1">
    <source>
        <dbReference type="SAM" id="MobiDB-lite"/>
    </source>
</evidence>
<dbReference type="Proteomes" id="UP000425178">
    <property type="component" value="Chromosome"/>
</dbReference>
<feature type="signal peptide" evidence="3">
    <location>
        <begin position="1"/>
        <end position="27"/>
    </location>
</feature>
<evidence type="ECO:0000256" key="2">
    <source>
        <dbReference type="SAM" id="Phobius"/>
    </source>
</evidence>
<keyword evidence="2" id="KW-1133">Transmembrane helix</keyword>
<organism evidence="4 5">
    <name type="scientific">Corynebacterium comes</name>
    <dbReference type="NCBI Taxonomy" id="2675218"/>
    <lineage>
        <taxon>Bacteria</taxon>
        <taxon>Bacillati</taxon>
        <taxon>Actinomycetota</taxon>
        <taxon>Actinomycetes</taxon>
        <taxon>Mycobacteriales</taxon>
        <taxon>Corynebacteriaceae</taxon>
        <taxon>Corynebacterium</taxon>
    </lineage>
</organism>
<keyword evidence="2" id="KW-0812">Transmembrane</keyword>
<feature type="transmembrane region" description="Helical" evidence="2">
    <location>
        <begin position="227"/>
        <end position="249"/>
    </location>
</feature>
<reference evidence="4 5" key="1">
    <citation type="journal article" date="2021" name="Int. J. Syst. Evol. Microbiol.">
        <title>Classification of three corynebacterial strains isolated from a small paddock in North Rhine-Westphalia: proposal of &lt;i&gt;Corynebacterium kalinowskii&lt;/i&gt; sp. nov., &lt;i&gt;Corynebacterium comes&lt;/i&gt; sp. nov. and &lt;i&gt;Corynebacterium occultum&lt;/i&gt; sp. nov.</title>
        <authorList>
            <person name="Schaffert L."/>
            <person name="Ruwe M."/>
            <person name="Milse J."/>
            <person name="Hanuschka K."/>
            <person name="Ortseifen V."/>
            <person name="Droste J."/>
            <person name="Brandt D."/>
            <person name="Schl L."/>
            <person name="Kutter Y."/>
            <person name="Vinke S."/>
            <person name="Vieh P."/>
            <person name="Jacob L."/>
            <person name="L N.C."/>
            <person name="Schulte-Berndt E."/>
            <person name="Hain C."/>
            <person name="Linder M."/>
            <person name="Schmidt P."/>
            <person name="Wollenschl L."/>
            <person name="Luttermann T."/>
            <person name="Thieme E."/>
            <person name="Hassa J."/>
            <person name="Haak M."/>
            <person name="Wittchen M."/>
            <person name="Mentz A."/>
            <person name="Persicke M."/>
            <person name="Busche T."/>
            <person name="R C."/>
        </authorList>
    </citation>
    <scope>NUCLEOTIDE SEQUENCE [LARGE SCALE GENOMIC DNA]</scope>
    <source>
        <strain evidence="4 5">2019</strain>
    </source>
</reference>
<protein>
    <recommendedName>
        <fullName evidence="6">Gram-positive cocci surface proteins LPxTG domain-containing protein</fullName>
    </recommendedName>
</protein>
<keyword evidence="5" id="KW-1185">Reference proteome</keyword>
<sequence>MFNKRIAAAVAGASLASLTFLAPPASADQILEIGDKCFVEEVVTHEEVVGTRTVAEPVARQGDWPIGEVEGPAGWTFHHTDTTEGPGQGAGTIVADIPAGTPAGEYTAVAYHFGYSKNQVSEPVTYTVVEEDITESRTWNDREEVPCEDDIHDDTASGDGSHSGDSGASGASDQQADFVDYKVLAQQQAMNAPATAPAAVPAAAAPATEEVTPTQAAQQMQLANNGLGGTLIALAVGLAAAAAGAGLVLKRRAN</sequence>
<evidence type="ECO:0000256" key="3">
    <source>
        <dbReference type="SAM" id="SignalP"/>
    </source>
</evidence>
<proteinExistence type="predicted"/>
<dbReference type="RefSeq" id="WP_156226940.1">
    <property type="nucleotide sequence ID" value="NZ_CP046453.1"/>
</dbReference>
<name>A0A6B8WA53_9CORY</name>
<evidence type="ECO:0008006" key="6">
    <source>
        <dbReference type="Google" id="ProtNLM"/>
    </source>
</evidence>
<dbReference type="AlphaFoldDB" id="A0A6B8WA53"/>
<keyword evidence="3" id="KW-0732">Signal</keyword>
<feature type="chain" id="PRO_5025512700" description="Gram-positive cocci surface proteins LPxTG domain-containing protein" evidence="3">
    <location>
        <begin position="28"/>
        <end position="254"/>
    </location>
</feature>
<dbReference type="KEGG" id="ccoe:CETAM_02590"/>
<accession>A0A6B8WA53</accession>
<feature type="compositionally biased region" description="Low complexity" evidence="1">
    <location>
        <begin position="157"/>
        <end position="173"/>
    </location>
</feature>
<keyword evidence="2" id="KW-0472">Membrane</keyword>